<protein>
    <submittedName>
        <fullName evidence="1">Unnamed protein product</fullName>
    </submittedName>
</protein>
<gene>
    <name evidence="1" type="ORF">Cboi01_000384500</name>
</gene>
<comment type="caution">
    <text evidence="1">The sequence shown here is derived from an EMBL/GenBank/DDBJ whole genome shotgun (WGS) entry which is preliminary data.</text>
</comment>
<organism evidence="1 2">
    <name type="scientific">Candida boidinii</name>
    <name type="common">Yeast</name>
    <dbReference type="NCBI Taxonomy" id="5477"/>
    <lineage>
        <taxon>Eukaryota</taxon>
        <taxon>Fungi</taxon>
        <taxon>Dikarya</taxon>
        <taxon>Ascomycota</taxon>
        <taxon>Saccharomycotina</taxon>
        <taxon>Pichiomycetes</taxon>
        <taxon>Pichiales</taxon>
        <taxon>Pichiaceae</taxon>
        <taxon>Ogataea</taxon>
        <taxon>Ogataea/Candida clade</taxon>
    </lineage>
</organism>
<name>A0ACB5TTX6_CANBO</name>
<dbReference type="EMBL" id="BSXV01002258">
    <property type="protein sequence ID" value="GME95306.1"/>
    <property type="molecule type" value="Genomic_DNA"/>
</dbReference>
<sequence length="126" mass="14662">MVRIRLIHKLINKDFKNLNKIISLKLKLLKSIEESEENENPEPEHEDALIELVNANFNINSIILWVIIDEQVLETYPKEQVIKLLASHDLQVQDIVTEVEDNADLLPANRKSVFLDLVEIATQNYY</sequence>
<dbReference type="Proteomes" id="UP001165101">
    <property type="component" value="Unassembled WGS sequence"/>
</dbReference>
<evidence type="ECO:0000313" key="1">
    <source>
        <dbReference type="EMBL" id="GME95306.1"/>
    </source>
</evidence>
<reference evidence="1" key="1">
    <citation type="submission" date="2023-04" db="EMBL/GenBank/DDBJ databases">
        <title>Candida boidinii NBRC 1967.</title>
        <authorList>
            <person name="Ichikawa N."/>
            <person name="Sato H."/>
            <person name="Tonouchi N."/>
        </authorList>
    </citation>
    <scope>NUCLEOTIDE SEQUENCE</scope>
    <source>
        <strain evidence="1">NBRC 1967</strain>
    </source>
</reference>
<evidence type="ECO:0000313" key="2">
    <source>
        <dbReference type="Proteomes" id="UP001165101"/>
    </source>
</evidence>
<proteinExistence type="predicted"/>
<keyword evidence="2" id="KW-1185">Reference proteome</keyword>
<accession>A0ACB5TTX6</accession>